<protein>
    <recommendedName>
        <fullName evidence="5">NHL repeat containing protein</fullName>
    </recommendedName>
</protein>
<evidence type="ECO:0000313" key="3">
    <source>
        <dbReference type="EMBL" id="CAH1195790.1"/>
    </source>
</evidence>
<sequence length="1307" mass="142756">MTRTLHFELAPDSSTNEKFTLHLGTHKYELQPHSTQTLLDATKSNRALALIPEEHRQRFTHYVEAAEAHFPTDRLLRIRVTSPDDDPNVYLPKLHHMSIHIPRQHREAHLQKKLASNSGDGHLHPKLSHFGLTSLNDAHALQANVDADNLQSPWDIATAILFHYPELSSNKPYTANVVMNDHIAPPQNVNPAQYNAVYNLATIISKQGPATSTGGWAIIKNSVDQYGNPLTYGYDMGSRKAGDPIFIYSWSDLTEQNATTPMTSAMQSASNDTSLQNQTWSVNQGKTAYQQDDVTSTSSNALYKSFAAKRTTLAEAGPTYKWTVKEETPNHGLNVYADTLSFNSDKTFSIEVKNIFLRSLTAYAQFFNEKGDPISNPAGWQERLPSAIQSWFETDQKKFISSVSAVNTILGIPMPTDPTKLSFVFPDDATHLKLLFGCLGTSKWDGDVDPSGAILTGIFQYGIPTIFLIAGAAITNSKWFSDFVADIDNVVAALAVAFPIVGGGVATAAALTNAKSVLFAFADAMAGILLAKGLEKLALYVTEQITVAELEDNVPFVGWALRAANMAINFAEMAVSTGEILSSPATLSVDISRAMDLQFNLHPDPAHGEAGHPETAVWPAVSDHYQVTVQYQGGTNFVLRGKMPEVTSNTPLNLTFSNLPVGGNIQIIAGIYSSSGWLCGKYQSDWIPAFPDSGSTSLTLSENITEILVPLTQDTQYDYKEKIIYDAASDKHIWHAGDLPTATVASLDCSSGGNYICKPVDITLNGQAFEVGYVWSASGQNYRAQNLSVLADPQSRFKTSEVQFTVQPYIAYDQFGLQPDGGADQQISTNNFVLDTRNNQFNLRQVNLMDGESGFGLNDPNLKSWGRFNLSSMDAMVVHPQGSVIGVSWKDSKMEILQIPSEPSDDAHAQDAQMVSGEGVRQGLLQGPKALAVTPDGRVLILETLNQRIQSFDTKGNPVASFMGESLFTLSAADYAADLDNGVFSEALQLQFQNHGLTHIFDLNSSLSADLDSATLTTNLINAFANQGVYLSYDSNDMNNHAISSYVTVVTAGTEWSITDPSRSAVYNITKAATVLNVFDVLNNVTVDVRAKGSIWVVEDWNGAQSYYIAADPVNSAVLNVNRYLSYMALYNPDNRTDITYLDVAVEAKGYIYVLSYVAGGKNPSDYSLDLYNPDGSFLVRTPDSRLQPTNPQYVSAARLVVDVWRNVYTLNYEPTIGPNMITEPSISHWVPTPPLFDLDLSKQPDFDNGDTAAVQADFAANGITLANPTVITTVNQSGYWTVSDPTQTFDVIRSGSSLEVYSIPVN</sequence>
<comment type="caution">
    <text evidence="3">The sequence shown here is derived from an EMBL/GenBank/DDBJ whole genome shotgun (WGS) entry which is preliminary data.</text>
</comment>
<name>A0ABN8G719_9BACL</name>
<dbReference type="Gene3D" id="2.120.10.30">
    <property type="entry name" value="TolB, C-terminal domain"/>
    <property type="match status" value="1"/>
</dbReference>
<dbReference type="SUPFAM" id="SSF75011">
    <property type="entry name" value="3-carboxy-cis,cis-mucoante lactonizing enzyme"/>
    <property type="match status" value="1"/>
</dbReference>
<dbReference type="EMBL" id="CAKMMF010000003">
    <property type="protein sequence ID" value="CAH1195790.1"/>
    <property type="molecule type" value="Genomic_DNA"/>
</dbReference>
<evidence type="ECO:0000313" key="4">
    <source>
        <dbReference type="Proteomes" id="UP000838686"/>
    </source>
</evidence>
<dbReference type="InterPro" id="IPR011042">
    <property type="entry name" value="6-blade_b-propeller_TolB-like"/>
</dbReference>
<evidence type="ECO:0000256" key="2">
    <source>
        <dbReference type="PROSITE-ProRule" id="PRU00504"/>
    </source>
</evidence>
<dbReference type="InterPro" id="IPR001258">
    <property type="entry name" value="NHL_repeat"/>
</dbReference>
<gene>
    <name evidence="3" type="ORF">PAECIP111893_00758</name>
</gene>
<proteinExistence type="predicted"/>
<feature type="repeat" description="NHL" evidence="2">
    <location>
        <begin position="915"/>
        <end position="955"/>
    </location>
</feature>
<reference evidence="3" key="1">
    <citation type="submission" date="2022-01" db="EMBL/GenBank/DDBJ databases">
        <authorList>
            <person name="Criscuolo A."/>
        </authorList>
    </citation>
    <scope>NUCLEOTIDE SEQUENCE</scope>
    <source>
        <strain evidence="3">CIP111893</strain>
    </source>
</reference>
<evidence type="ECO:0000256" key="1">
    <source>
        <dbReference type="ARBA" id="ARBA00022737"/>
    </source>
</evidence>
<evidence type="ECO:0008006" key="5">
    <source>
        <dbReference type="Google" id="ProtNLM"/>
    </source>
</evidence>
<keyword evidence="1" id="KW-0677">Repeat</keyword>
<keyword evidence="4" id="KW-1185">Reference proteome</keyword>
<accession>A0ABN8G719</accession>
<dbReference type="Proteomes" id="UP000838686">
    <property type="component" value="Unassembled WGS sequence"/>
</dbReference>
<dbReference type="PROSITE" id="PS51125">
    <property type="entry name" value="NHL"/>
    <property type="match status" value="1"/>
</dbReference>
<organism evidence="3 4">
    <name type="scientific">Paenibacillus plantiphilus</name>
    <dbReference type="NCBI Taxonomy" id="2905650"/>
    <lineage>
        <taxon>Bacteria</taxon>
        <taxon>Bacillati</taxon>
        <taxon>Bacillota</taxon>
        <taxon>Bacilli</taxon>
        <taxon>Bacillales</taxon>
        <taxon>Paenibacillaceae</taxon>
        <taxon>Paenibacillus</taxon>
    </lineage>
</organism>
<dbReference type="RefSeq" id="WP_236339052.1">
    <property type="nucleotide sequence ID" value="NZ_CAKMMF010000003.1"/>
</dbReference>